<proteinExistence type="predicted"/>
<comment type="caution">
    <text evidence="1">The sequence shown here is derived from an EMBL/GenBank/DDBJ whole genome shotgun (WGS) entry which is preliminary data.</text>
</comment>
<name>A0ABQ8TNQ5_PERAM</name>
<accession>A0ABQ8TNQ5</accession>
<dbReference type="EMBL" id="JAJSOF020000005">
    <property type="protein sequence ID" value="KAJ4447498.1"/>
    <property type="molecule type" value="Genomic_DNA"/>
</dbReference>
<keyword evidence="2" id="KW-1185">Reference proteome</keyword>
<protein>
    <submittedName>
        <fullName evidence="1">Uncharacterized protein</fullName>
    </submittedName>
</protein>
<organism evidence="1 2">
    <name type="scientific">Periplaneta americana</name>
    <name type="common">American cockroach</name>
    <name type="synonym">Blatta americana</name>
    <dbReference type="NCBI Taxonomy" id="6978"/>
    <lineage>
        <taxon>Eukaryota</taxon>
        <taxon>Metazoa</taxon>
        <taxon>Ecdysozoa</taxon>
        <taxon>Arthropoda</taxon>
        <taxon>Hexapoda</taxon>
        <taxon>Insecta</taxon>
        <taxon>Pterygota</taxon>
        <taxon>Neoptera</taxon>
        <taxon>Polyneoptera</taxon>
        <taxon>Dictyoptera</taxon>
        <taxon>Blattodea</taxon>
        <taxon>Blattoidea</taxon>
        <taxon>Blattidae</taxon>
        <taxon>Blattinae</taxon>
        <taxon>Periplaneta</taxon>
    </lineage>
</organism>
<evidence type="ECO:0000313" key="2">
    <source>
        <dbReference type="Proteomes" id="UP001148838"/>
    </source>
</evidence>
<reference evidence="1 2" key="1">
    <citation type="journal article" date="2022" name="Allergy">
        <title>Genome assembly and annotation of Periplaneta americana reveal a comprehensive cockroach allergen profile.</title>
        <authorList>
            <person name="Wang L."/>
            <person name="Xiong Q."/>
            <person name="Saelim N."/>
            <person name="Wang L."/>
            <person name="Nong W."/>
            <person name="Wan A.T."/>
            <person name="Shi M."/>
            <person name="Liu X."/>
            <person name="Cao Q."/>
            <person name="Hui J.H.L."/>
            <person name="Sookrung N."/>
            <person name="Leung T.F."/>
            <person name="Tungtrongchitr A."/>
            <person name="Tsui S.K.W."/>
        </authorList>
    </citation>
    <scope>NUCLEOTIDE SEQUENCE [LARGE SCALE GENOMIC DNA]</scope>
    <source>
        <strain evidence="1">PWHHKU_190912</strain>
    </source>
</reference>
<sequence length="115" mass="13028">MAGLCEGGNEPSGSLKAICNEKFNVKITHTFLEKEHTQNEADSIHALIERRKKGRTIFTPEQWIMLVKMAKTSGNPYDVTEMAQSDLKNLKSLITDEKDNWNLTEEKEESSLVES</sequence>
<evidence type="ECO:0000313" key="1">
    <source>
        <dbReference type="EMBL" id="KAJ4447498.1"/>
    </source>
</evidence>
<dbReference type="Proteomes" id="UP001148838">
    <property type="component" value="Unassembled WGS sequence"/>
</dbReference>
<gene>
    <name evidence="1" type="ORF">ANN_09505</name>
</gene>